<dbReference type="PRINTS" id="PR00677">
    <property type="entry name" value="PHOSDUCIN"/>
</dbReference>
<evidence type="ECO:0000313" key="6">
    <source>
        <dbReference type="EMBL" id="KAA0184602.1"/>
    </source>
</evidence>
<evidence type="ECO:0000256" key="3">
    <source>
        <dbReference type="SAM" id="MobiDB-lite"/>
    </source>
</evidence>
<dbReference type="PANTHER" id="PTHR46052">
    <property type="entry name" value="PHOSDUCIN-LIKE PROTEIN"/>
    <property type="match status" value="1"/>
</dbReference>
<organism evidence="6">
    <name type="scientific">Hyalella azteca</name>
    <name type="common">Amphipod</name>
    <dbReference type="NCBI Taxonomy" id="294128"/>
    <lineage>
        <taxon>Eukaryota</taxon>
        <taxon>Metazoa</taxon>
        <taxon>Ecdysozoa</taxon>
        <taxon>Arthropoda</taxon>
        <taxon>Crustacea</taxon>
        <taxon>Multicrustacea</taxon>
        <taxon>Malacostraca</taxon>
        <taxon>Eumalacostraca</taxon>
        <taxon>Peracarida</taxon>
        <taxon>Amphipoda</taxon>
        <taxon>Senticaudata</taxon>
        <taxon>Talitrida</taxon>
        <taxon>Talitroidea</taxon>
        <taxon>Hyalellidae</taxon>
        <taxon>Hyalella</taxon>
    </lineage>
</organism>
<keyword evidence="4" id="KW-0812">Transmembrane</keyword>
<accession>A0A6A0GQP6</accession>
<dbReference type="EMBL" id="JQDR03016863">
    <property type="protein sequence ID" value="KAA0184602.1"/>
    <property type="molecule type" value="Genomic_DNA"/>
</dbReference>
<dbReference type="InterPro" id="IPR001200">
    <property type="entry name" value="Phosducin"/>
</dbReference>
<dbReference type="AlphaFoldDB" id="A0A6A0GQP6"/>
<comment type="similarity">
    <text evidence="1">Belongs to the phosducin family.</text>
</comment>
<reference evidence="6" key="3">
    <citation type="submission" date="2019-06" db="EMBL/GenBank/DDBJ databases">
        <authorList>
            <person name="Poynton C."/>
            <person name="Hasenbein S."/>
            <person name="Benoit J.B."/>
            <person name="Sepulveda M.S."/>
            <person name="Poelchau M.F."/>
            <person name="Murali S.C."/>
            <person name="Chen S."/>
            <person name="Glastad K.M."/>
            <person name="Werren J.H."/>
            <person name="Vineis J.H."/>
            <person name="Bowen J.L."/>
            <person name="Friedrich M."/>
            <person name="Jones J."/>
            <person name="Robertson H.M."/>
            <person name="Feyereisen R."/>
            <person name="Mechler-Hickson A."/>
            <person name="Mathers N."/>
            <person name="Lee C.E."/>
            <person name="Colbourne J.K."/>
            <person name="Biales A."/>
            <person name="Johnston J.S."/>
            <person name="Wellborn G.A."/>
            <person name="Rosendale A.J."/>
            <person name="Cridge A.G."/>
            <person name="Munoz-Torres M.C."/>
            <person name="Bain P.A."/>
            <person name="Manny A.R."/>
            <person name="Major K.M."/>
            <person name="Lambert F.N."/>
            <person name="Vulpe C.D."/>
            <person name="Tuck P."/>
            <person name="Blalock B.J."/>
            <person name="Lin Y.-Y."/>
            <person name="Smith M.E."/>
            <person name="Ochoa-Acuna H."/>
            <person name="Chen M.-J.M."/>
            <person name="Childers C.P."/>
            <person name="Qu J."/>
            <person name="Dugan S."/>
            <person name="Lee S.L."/>
            <person name="Chao H."/>
            <person name="Dinh H."/>
            <person name="Han Y."/>
            <person name="Doddapaneni H."/>
            <person name="Worley K.C."/>
            <person name="Muzny D.M."/>
            <person name="Gibbs R.A."/>
            <person name="Richards S."/>
        </authorList>
    </citation>
    <scope>NUCLEOTIDE SEQUENCE</scope>
    <source>
        <strain evidence="6">HAZT.00-mixed</strain>
        <tissue evidence="6">Whole organism</tissue>
    </source>
</reference>
<dbReference type="SUPFAM" id="SSF52833">
    <property type="entry name" value="Thioredoxin-like"/>
    <property type="match status" value="1"/>
</dbReference>
<feature type="region of interest" description="Disordered" evidence="3">
    <location>
        <begin position="16"/>
        <end position="77"/>
    </location>
</feature>
<feature type="compositionally biased region" description="Acidic residues" evidence="3">
    <location>
        <begin position="20"/>
        <end position="37"/>
    </location>
</feature>
<dbReference type="Gene3D" id="3.40.30.10">
    <property type="entry name" value="Glutaredoxin"/>
    <property type="match status" value="1"/>
</dbReference>
<dbReference type="CDD" id="cd02987">
    <property type="entry name" value="Phd_like_Phd"/>
    <property type="match status" value="1"/>
</dbReference>
<feature type="domain" description="Phosducin" evidence="5">
    <location>
        <begin position="60"/>
        <end position="271"/>
    </location>
</feature>
<evidence type="ECO:0000256" key="4">
    <source>
        <dbReference type="SAM" id="Phobius"/>
    </source>
</evidence>
<name>A0A6A0GQP6_HYAAZ</name>
<reference evidence="6" key="1">
    <citation type="submission" date="2014-08" db="EMBL/GenBank/DDBJ databases">
        <authorList>
            <person name="Murali S."/>
            <person name="Richards S."/>
            <person name="Bandaranaike D."/>
            <person name="Bellair M."/>
            <person name="Blankenburg K."/>
            <person name="Chao H."/>
            <person name="Dinh H."/>
            <person name="Doddapaneni H."/>
            <person name="Dugan-Rocha S."/>
            <person name="Elkadiri S."/>
            <person name="Gnanaolivu R."/>
            <person name="Hughes D."/>
            <person name="Lee S."/>
            <person name="Li M."/>
            <person name="Ming W."/>
            <person name="Munidasa M."/>
            <person name="Muniz J."/>
            <person name="Nguyen L."/>
            <person name="Osuji N."/>
            <person name="Pu L.-L."/>
            <person name="Puazo M."/>
            <person name="Skinner E."/>
            <person name="Qu C."/>
            <person name="Quiroz J."/>
            <person name="Raj R."/>
            <person name="Weissenberger G."/>
            <person name="Xin Y."/>
            <person name="Zou X."/>
            <person name="Han Y."/>
            <person name="Worley K."/>
            <person name="Muzny D."/>
            <person name="Gibbs R."/>
        </authorList>
    </citation>
    <scope>NUCLEOTIDE SEQUENCE</scope>
    <source>
        <strain evidence="6">HAZT.00-mixed</strain>
        <tissue evidence="6">Whole organism</tissue>
    </source>
</reference>
<keyword evidence="4" id="KW-1133">Transmembrane helix</keyword>
<dbReference type="Pfam" id="PF02114">
    <property type="entry name" value="Phosducin"/>
    <property type="match status" value="1"/>
</dbReference>
<protein>
    <recommendedName>
        <fullName evidence="5">Phosducin domain-containing protein</fullName>
    </recommendedName>
</protein>
<keyword evidence="2" id="KW-0597">Phosphoprotein</keyword>
<evidence type="ECO:0000256" key="2">
    <source>
        <dbReference type="ARBA" id="ARBA00022553"/>
    </source>
</evidence>
<dbReference type="PANTHER" id="PTHR46052:SF1">
    <property type="entry name" value="PHOSDUCIN-LIKE PROTEIN"/>
    <property type="match status" value="1"/>
</dbReference>
<sequence>MATLEDRLLGEKLQYYCSSSEDEQSSPEDDDKVDEDQGASGSNKILQDAAIDCGSKELQPWEGSSTNTGPKGVLKDWRNYKQMETEKRKEKEKERIQLAKKLALTCRSHLEDEKAEAAQNEDKDDVDSLLDAAVLESYIAQRMQEMMEQAKLNCSVKFGRVVHLKSTEEFLKAVDEEDKKVTVIVHIYRKDAAGCDAVSGCLACLAQDYEHVKFCELSATTAGLSSKFVVNGVPALLVYRGGLMISNFVRLTDSLGDDFYATDLESFLVECVMVYFLLLVCMSCFHVLVECVTVYVLPLVCMS</sequence>
<reference evidence="6" key="2">
    <citation type="journal article" date="2018" name="Environ. Sci. Technol.">
        <title>The Toxicogenome of Hyalella azteca: A Model for Sediment Ecotoxicology and Evolutionary Toxicology.</title>
        <authorList>
            <person name="Poynton H.C."/>
            <person name="Hasenbein S."/>
            <person name="Benoit J.B."/>
            <person name="Sepulveda M.S."/>
            <person name="Poelchau M.F."/>
            <person name="Hughes D.S.T."/>
            <person name="Murali S.C."/>
            <person name="Chen S."/>
            <person name="Glastad K.M."/>
            <person name="Goodisman M.A.D."/>
            <person name="Werren J.H."/>
            <person name="Vineis J.H."/>
            <person name="Bowen J.L."/>
            <person name="Friedrich M."/>
            <person name="Jones J."/>
            <person name="Robertson H.M."/>
            <person name="Feyereisen R."/>
            <person name="Mechler-Hickson A."/>
            <person name="Mathers N."/>
            <person name="Lee C.E."/>
            <person name="Colbourne J.K."/>
            <person name="Biales A."/>
            <person name="Johnston J.S."/>
            <person name="Wellborn G.A."/>
            <person name="Rosendale A.J."/>
            <person name="Cridge A.G."/>
            <person name="Munoz-Torres M.C."/>
            <person name="Bain P.A."/>
            <person name="Manny A.R."/>
            <person name="Major K.M."/>
            <person name="Lambert F.N."/>
            <person name="Vulpe C.D."/>
            <person name="Tuck P."/>
            <person name="Blalock B.J."/>
            <person name="Lin Y.Y."/>
            <person name="Smith M.E."/>
            <person name="Ochoa-Acuna H."/>
            <person name="Chen M.M."/>
            <person name="Childers C.P."/>
            <person name="Qu J."/>
            <person name="Dugan S."/>
            <person name="Lee S.L."/>
            <person name="Chao H."/>
            <person name="Dinh H."/>
            <person name="Han Y."/>
            <person name="Doddapaneni H."/>
            <person name="Worley K.C."/>
            <person name="Muzny D.M."/>
            <person name="Gibbs R.A."/>
            <person name="Richards S."/>
        </authorList>
    </citation>
    <scope>NUCLEOTIDE SEQUENCE</scope>
    <source>
        <strain evidence="6">HAZT.00-mixed</strain>
        <tissue evidence="6">Whole organism</tissue>
    </source>
</reference>
<dbReference type="OrthoDB" id="70588at2759"/>
<dbReference type="Proteomes" id="UP000711488">
    <property type="component" value="Unassembled WGS sequence"/>
</dbReference>
<dbReference type="InterPro" id="IPR024253">
    <property type="entry name" value="Phosducin_thioredoxin-like_dom"/>
</dbReference>
<feature type="transmembrane region" description="Helical" evidence="4">
    <location>
        <begin position="272"/>
        <end position="297"/>
    </location>
</feature>
<proteinExistence type="inferred from homology"/>
<dbReference type="InterPro" id="IPR036249">
    <property type="entry name" value="Thioredoxin-like_sf"/>
</dbReference>
<dbReference type="Gene3D" id="1.10.168.10">
    <property type="entry name" value="Phosducin, domain 2"/>
    <property type="match status" value="1"/>
</dbReference>
<dbReference type="InterPro" id="IPR023196">
    <property type="entry name" value="Phosducin_N_dom_sf"/>
</dbReference>
<gene>
    <name evidence="6" type="ORF">HAZT_HAZT006265</name>
</gene>
<dbReference type="InterPro" id="IPR051499">
    <property type="entry name" value="Phosducin-like_reg"/>
</dbReference>
<dbReference type="GO" id="GO:0008277">
    <property type="term" value="P:regulation of G protein-coupled receptor signaling pathway"/>
    <property type="evidence" value="ECO:0007669"/>
    <property type="project" value="InterPro"/>
</dbReference>
<evidence type="ECO:0000259" key="5">
    <source>
        <dbReference type="Pfam" id="PF02114"/>
    </source>
</evidence>
<keyword evidence="4" id="KW-0472">Membrane</keyword>
<evidence type="ECO:0000256" key="1">
    <source>
        <dbReference type="ARBA" id="ARBA00009686"/>
    </source>
</evidence>
<comment type="caution">
    <text evidence="6">The sequence shown here is derived from an EMBL/GenBank/DDBJ whole genome shotgun (WGS) entry which is preliminary data.</text>
</comment>